<dbReference type="SMART" id="SM00450">
    <property type="entry name" value="RHOD"/>
    <property type="match status" value="1"/>
</dbReference>
<dbReference type="CDD" id="cd00090">
    <property type="entry name" value="HTH_ARSR"/>
    <property type="match status" value="1"/>
</dbReference>
<dbReference type="Gene3D" id="3.40.250.10">
    <property type="entry name" value="Rhodanese-like domain"/>
    <property type="match status" value="1"/>
</dbReference>
<sequence>MSEVDGRTRSTATSGRVRPDRGGPADRRATGARSTAVRIRLGLAPSRRYTVPWNRGRRGLRCRVDAERSRSALFEELARVGKALGNGKRLELIDLLVQRPRGVVELARSAELNVTTTSAHLQVLKQAGLVTTVREGTTIRHHIGGPDVAELYCRLLTVAAAQSPGVDASARRYLGPDDTEEIDREELLRRVEAGQAIVVDVRPEEEFSAGHIPGAISIPMGELAERLDELPPEREIVAYCRGVYCAFSHDAVRLLTARGFRAYRLADGILEWQLAGKPLSVGTS</sequence>
<dbReference type="PROSITE" id="PS50206">
    <property type="entry name" value="RHODANESE_3"/>
    <property type="match status" value="1"/>
</dbReference>
<dbReference type="InterPro" id="IPR001845">
    <property type="entry name" value="HTH_ArsR_DNA-bd_dom"/>
</dbReference>
<dbReference type="SUPFAM" id="SSF46785">
    <property type="entry name" value="Winged helix' DNA-binding domain"/>
    <property type="match status" value="1"/>
</dbReference>
<dbReference type="PRINTS" id="PR00778">
    <property type="entry name" value="HTHARSR"/>
</dbReference>
<evidence type="ECO:0000259" key="3">
    <source>
        <dbReference type="PROSITE" id="PS50987"/>
    </source>
</evidence>
<evidence type="ECO:0000313" key="5">
    <source>
        <dbReference type="Proteomes" id="UP000671828"/>
    </source>
</evidence>
<dbReference type="FunFam" id="3.40.250.10:FF:000039">
    <property type="entry name" value="ArsR family transcriptional regulator"/>
    <property type="match status" value="1"/>
</dbReference>
<dbReference type="Proteomes" id="UP000671828">
    <property type="component" value="Chromosome"/>
</dbReference>
<feature type="domain" description="Rhodanese" evidence="2">
    <location>
        <begin position="192"/>
        <end position="281"/>
    </location>
</feature>
<dbReference type="SMART" id="SM00418">
    <property type="entry name" value="HTH_ARSR"/>
    <property type="match status" value="1"/>
</dbReference>
<dbReference type="AlphaFoldDB" id="A0A8T8HXF0"/>
<dbReference type="InterPro" id="IPR001763">
    <property type="entry name" value="Rhodanese-like_dom"/>
</dbReference>
<dbReference type="SUPFAM" id="SSF52821">
    <property type="entry name" value="Rhodanese/Cell cycle control phosphatase"/>
    <property type="match status" value="1"/>
</dbReference>
<gene>
    <name evidence="4" type="ORF">J7S33_29480</name>
</gene>
<feature type="region of interest" description="Disordered" evidence="1">
    <location>
        <begin position="1"/>
        <end position="34"/>
    </location>
</feature>
<feature type="compositionally biased region" description="Basic and acidic residues" evidence="1">
    <location>
        <begin position="17"/>
        <end position="29"/>
    </location>
</feature>
<dbReference type="CDD" id="cd00158">
    <property type="entry name" value="RHOD"/>
    <property type="match status" value="1"/>
</dbReference>
<dbReference type="InterPro" id="IPR001307">
    <property type="entry name" value="Thiosulphate_STrfase_CS"/>
</dbReference>
<dbReference type="InterPro" id="IPR036390">
    <property type="entry name" value="WH_DNA-bd_sf"/>
</dbReference>
<dbReference type="EMBL" id="CP072788">
    <property type="protein sequence ID" value="QTR03059.1"/>
    <property type="molecule type" value="Genomic_DNA"/>
</dbReference>
<dbReference type="GO" id="GO:0003700">
    <property type="term" value="F:DNA-binding transcription factor activity"/>
    <property type="evidence" value="ECO:0007669"/>
    <property type="project" value="InterPro"/>
</dbReference>
<dbReference type="Gene3D" id="1.10.10.10">
    <property type="entry name" value="Winged helix-like DNA-binding domain superfamily/Winged helix DNA-binding domain"/>
    <property type="match status" value="1"/>
</dbReference>
<dbReference type="PANTHER" id="PTHR43031:SF1">
    <property type="entry name" value="PYRIDINE NUCLEOTIDE-DISULPHIDE OXIDOREDUCTASE"/>
    <property type="match status" value="1"/>
</dbReference>
<dbReference type="InterPro" id="IPR011991">
    <property type="entry name" value="ArsR-like_HTH"/>
</dbReference>
<dbReference type="Pfam" id="PF00581">
    <property type="entry name" value="Rhodanese"/>
    <property type="match status" value="1"/>
</dbReference>
<dbReference type="PROSITE" id="PS50987">
    <property type="entry name" value="HTH_ARSR_2"/>
    <property type="match status" value="1"/>
</dbReference>
<name>A0A8T8HXF0_9PSEU</name>
<evidence type="ECO:0000259" key="2">
    <source>
        <dbReference type="PROSITE" id="PS50206"/>
    </source>
</evidence>
<dbReference type="PANTHER" id="PTHR43031">
    <property type="entry name" value="FAD-DEPENDENT OXIDOREDUCTASE"/>
    <property type="match status" value="1"/>
</dbReference>
<dbReference type="NCBIfam" id="NF033788">
    <property type="entry name" value="HTH_metalloreg"/>
    <property type="match status" value="1"/>
</dbReference>
<dbReference type="GO" id="GO:0004792">
    <property type="term" value="F:thiosulfate-cyanide sulfurtransferase activity"/>
    <property type="evidence" value="ECO:0007669"/>
    <property type="project" value="InterPro"/>
</dbReference>
<accession>A0A8T8HXF0</accession>
<dbReference type="InterPro" id="IPR050229">
    <property type="entry name" value="GlpE_sulfurtransferase"/>
</dbReference>
<dbReference type="Pfam" id="PF01022">
    <property type="entry name" value="HTH_5"/>
    <property type="match status" value="1"/>
</dbReference>
<protein>
    <submittedName>
        <fullName evidence="4">Metalloregulator ArsR/SmtB family transcription factor</fullName>
    </submittedName>
</protein>
<evidence type="ECO:0000313" key="4">
    <source>
        <dbReference type="EMBL" id="QTR03059.1"/>
    </source>
</evidence>
<dbReference type="PROSITE" id="PS00380">
    <property type="entry name" value="RHODANESE_1"/>
    <property type="match status" value="1"/>
</dbReference>
<dbReference type="InterPro" id="IPR036388">
    <property type="entry name" value="WH-like_DNA-bd_sf"/>
</dbReference>
<feature type="domain" description="HTH arsR-type" evidence="3">
    <location>
        <begin position="69"/>
        <end position="163"/>
    </location>
</feature>
<organism evidence="4 5">
    <name type="scientific">Saccharothrix algeriensis</name>
    <dbReference type="NCBI Taxonomy" id="173560"/>
    <lineage>
        <taxon>Bacteria</taxon>
        <taxon>Bacillati</taxon>
        <taxon>Actinomycetota</taxon>
        <taxon>Actinomycetes</taxon>
        <taxon>Pseudonocardiales</taxon>
        <taxon>Pseudonocardiaceae</taxon>
        <taxon>Saccharothrix</taxon>
    </lineage>
</organism>
<proteinExistence type="predicted"/>
<dbReference type="InterPro" id="IPR036873">
    <property type="entry name" value="Rhodanese-like_dom_sf"/>
</dbReference>
<evidence type="ECO:0000256" key="1">
    <source>
        <dbReference type="SAM" id="MobiDB-lite"/>
    </source>
</evidence>
<reference evidence="4" key="1">
    <citation type="submission" date="2021-04" db="EMBL/GenBank/DDBJ databases">
        <title>Saccharothrix algeriensis WGS.</title>
        <authorList>
            <person name="Stuskova K."/>
            <person name="Hakalova E."/>
            <person name="Tebbal A.B."/>
            <person name="Eichmeier A."/>
        </authorList>
    </citation>
    <scope>NUCLEOTIDE SEQUENCE</scope>
    <source>
        <strain evidence="4">NRRL B-24137</strain>
    </source>
</reference>